<dbReference type="GO" id="GO:0005739">
    <property type="term" value="C:mitochondrion"/>
    <property type="evidence" value="ECO:0007669"/>
    <property type="project" value="InterPro"/>
</dbReference>
<dbReference type="GO" id="GO:0045271">
    <property type="term" value="C:respiratory chain complex I"/>
    <property type="evidence" value="ECO:0007669"/>
    <property type="project" value="InterPro"/>
</dbReference>
<dbReference type="Proteomes" id="UP000095287">
    <property type="component" value="Unplaced"/>
</dbReference>
<name>A0A1I7ZEN0_9BILA</name>
<sequence>MFLRVIARQPAFRRCFSAAPPTSSGIEHAIEFKKIGGRHQQDFKDYKCSEYLHFNTYSYYNAEIDMLKMRVPQPTNKKPDVLPSIKKSQ</sequence>
<evidence type="ECO:0000313" key="1">
    <source>
        <dbReference type="Proteomes" id="UP000095287"/>
    </source>
</evidence>
<reference evidence="2" key="1">
    <citation type="submission" date="2016-11" db="UniProtKB">
        <authorList>
            <consortium name="WormBaseParasite"/>
        </authorList>
    </citation>
    <scope>IDENTIFICATION</scope>
</reference>
<proteinExistence type="predicted"/>
<dbReference type="WBParaSite" id="L893_g2541.t1">
    <property type="protein sequence ID" value="L893_g2541.t1"/>
    <property type="gene ID" value="L893_g2541"/>
</dbReference>
<dbReference type="Pfam" id="PF15880">
    <property type="entry name" value="NDUFV3"/>
    <property type="match status" value="1"/>
</dbReference>
<protein>
    <submittedName>
        <fullName evidence="2">NADH dehydrogenase [ubiquinone] flavoprotein 3, mitochondrial</fullName>
    </submittedName>
</protein>
<dbReference type="InterPro" id="IPR026193">
    <property type="entry name" value="NDUFV3"/>
</dbReference>
<evidence type="ECO:0000313" key="2">
    <source>
        <dbReference type="WBParaSite" id="L893_g2541.t1"/>
    </source>
</evidence>
<accession>A0A1I7ZEN0</accession>
<keyword evidence="1" id="KW-1185">Reference proteome</keyword>
<organism evidence="1 2">
    <name type="scientific">Steinernema glaseri</name>
    <dbReference type="NCBI Taxonomy" id="37863"/>
    <lineage>
        <taxon>Eukaryota</taxon>
        <taxon>Metazoa</taxon>
        <taxon>Ecdysozoa</taxon>
        <taxon>Nematoda</taxon>
        <taxon>Chromadorea</taxon>
        <taxon>Rhabditida</taxon>
        <taxon>Tylenchina</taxon>
        <taxon>Panagrolaimomorpha</taxon>
        <taxon>Strongyloidoidea</taxon>
        <taxon>Steinernematidae</taxon>
        <taxon>Steinernema</taxon>
    </lineage>
</organism>
<dbReference type="AlphaFoldDB" id="A0A1I7ZEN0"/>